<protein>
    <submittedName>
        <fullName evidence="2">Uncharacterized protein LOC105426845</fullName>
    </submittedName>
</protein>
<evidence type="ECO:0000313" key="2">
    <source>
        <dbReference type="RefSeq" id="XP_011636548.1"/>
    </source>
</evidence>
<dbReference type="GeneID" id="105426845"/>
<accession>A0A6I9WC59</accession>
<keyword evidence="1" id="KW-1185">Reference proteome</keyword>
<dbReference type="Proteomes" id="UP000504615">
    <property type="component" value="Unplaced"/>
</dbReference>
<dbReference type="RefSeq" id="XP_011636548.1">
    <property type="nucleotide sequence ID" value="XM_011638246.1"/>
</dbReference>
<dbReference type="AlphaFoldDB" id="A0A6I9WC59"/>
<proteinExistence type="predicted"/>
<gene>
    <name evidence="2" type="primary">LOC105426845</name>
</gene>
<reference evidence="2" key="1">
    <citation type="submission" date="2025-08" db="UniProtKB">
        <authorList>
            <consortium name="RefSeq"/>
        </authorList>
    </citation>
    <scope>IDENTIFICATION</scope>
</reference>
<dbReference type="KEGG" id="pbar:105426845"/>
<organism evidence="1 2">
    <name type="scientific">Pogonomyrmex barbatus</name>
    <name type="common">red harvester ant</name>
    <dbReference type="NCBI Taxonomy" id="144034"/>
    <lineage>
        <taxon>Eukaryota</taxon>
        <taxon>Metazoa</taxon>
        <taxon>Ecdysozoa</taxon>
        <taxon>Arthropoda</taxon>
        <taxon>Hexapoda</taxon>
        <taxon>Insecta</taxon>
        <taxon>Pterygota</taxon>
        <taxon>Neoptera</taxon>
        <taxon>Endopterygota</taxon>
        <taxon>Hymenoptera</taxon>
        <taxon>Apocrita</taxon>
        <taxon>Aculeata</taxon>
        <taxon>Formicoidea</taxon>
        <taxon>Formicidae</taxon>
        <taxon>Myrmicinae</taxon>
        <taxon>Pogonomyrmex</taxon>
    </lineage>
</organism>
<sequence length="136" mass="16022">MLNFIITSKFLELARSERRSSIYSFFWITECREYTFQANKYFTRRRFNCAKSGVGAGYREVFPSKRLMESFAIMQSLLNTHMSHLIVMNSYDVGNHELWYNESISQLTQLELSFHGAFIYITGGPIKSIYMLHLVF</sequence>
<evidence type="ECO:0000313" key="1">
    <source>
        <dbReference type="Proteomes" id="UP000504615"/>
    </source>
</evidence>
<name>A0A6I9WC59_9HYME</name>